<proteinExistence type="inferred from homology"/>
<dbReference type="STRING" id="74873.A0A084WNM1"/>
<organism evidence="14">
    <name type="scientific">Anopheles sinensis</name>
    <name type="common">Mosquito</name>
    <dbReference type="NCBI Taxonomy" id="74873"/>
    <lineage>
        <taxon>Eukaryota</taxon>
        <taxon>Metazoa</taxon>
        <taxon>Ecdysozoa</taxon>
        <taxon>Arthropoda</taxon>
        <taxon>Hexapoda</taxon>
        <taxon>Insecta</taxon>
        <taxon>Pterygota</taxon>
        <taxon>Neoptera</taxon>
        <taxon>Endopterygota</taxon>
        <taxon>Diptera</taxon>
        <taxon>Nematocera</taxon>
        <taxon>Culicoidea</taxon>
        <taxon>Culicidae</taxon>
        <taxon>Anophelinae</taxon>
        <taxon>Anopheles</taxon>
    </lineage>
</organism>
<dbReference type="SMART" id="SM00020">
    <property type="entry name" value="Tryp_SPc"/>
    <property type="match status" value="1"/>
</dbReference>
<evidence type="ECO:0000259" key="13">
    <source>
        <dbReference type="PROSITE" id="PS50240"/>
    </source>
</evidence>
<evidence type="ECO:0000256" key="5">
    <source>
        <dbReference type="ARBA" id="ARBA00022729"/>
    </source>
</evidence>
<accession>A0A084WNM1</accession>
<dbReference type="VEuPathDB" id="VectorBase:ASIC020009"/>
<keyword evidence="4" id="KW-0645">Protease</keyword>
<dbReference type="OMA" id="QRIDMAT"/>
<sequence>MYCAGGVDNISACNGDSGGGMFFNIDGAWYLRGVVSFSPSRPNVKLALCDSSKPTVFTDITKYRNWITRHTNTTKWLKDLKPCSNDTIEKDTECNAASRIDSGFLLAELNGRIFRVPLNGDPAVNYGADFNQNEPAILGYDCSEGRFYWTESATRSIFSAKLDGTDKKPFITGDRGMPIQPVVDWISRRLYWIDYDKETLEVASLDDPNLRTTVKTNVRVIDRIAVDPLEGKVYQTRRYQKIDRFNLDGSETEEFFDRGESIADMKLSIATGELCYAIDGFSMIECINTRSKEIRILVSNLTDVVTFAKTVDKVYWILVDSDTIESSNHLGERQPPIKLNVTVDYFSSLDAVTDECPVFYSPCADNNGNCPGKTICLLNPREPSGKICKSIASQTDDQVDPSTIIKPRPIKPIITDGTEAKESKWPWHVAIYSSLQNKTGYLCGGSIIDRNTIVTAAHCFYYNTSMGYRVMRENEISVRSGSKYVDGFTEATQVSDLAKIIIHHKYNHSYPANDIAILKLSSDLNITNFVRSVSIWSFDSDPNQNVDTNGTVIGFGLDEDGEPFDTLRDTTLSVLDTNTCLQYDNETYGNLLGRNVYCAFRIDSVGACHGDGGGGMFFNINDTWYLRGVVSFSPMKPNVSIPACDSSKPTVFTDVTKYRSWISRYTNTTKWLQDLKPCEDGMINSDTDCNAASRFDHGFLLAGVNESIIRVPLNGDPAFNVREDSNKNPLAGLDFDCVDGRFYWTEYGVRAIFSAKFDGTDKKAFITKDLDPGKIAVDWISRRLYWLDFEKGSIEVASLENTSLRTTVMTNVPFYTKIALDVLQGKLYKTRGYSLITSHNLDGSEPEQLITLKESAGTFKDMKFTMATGEVCYTVSATIECIDTRSKEIRRIVTNFTDVVTFAKTKGEVYWMHENSNTIESIDKRGERQPPKMFNWSANIFTALNAVTDICPTFYSPCAINNGDCPESTICLLNPRTPSGKICKCTENCTN</sequence>
<evidence type="ECO:0000256" key="8">
    <source>
        <dbReference type="ARBA" id="ARBA00022825"/>
    </source>
</evidence>
<evidence type="ECO:0000256" key="11">
    <source>
        <dbReference type="ARBA" id="ARBA00024195"/>
    </source>
</evidence>
<evidence type="ECO:0000256" key="7">
    <source>
        <dbReference type="ARBA" id="ARBA00022801"/>
    </source>
</evidence>
<dbReference type="InterPro" id="IPR000033">
    <property type="entry name" value="LDLR_classB_rpt"/>
</dbReference>
<comment type="subcellular location">
    <subcellularLocation>
        <location evidence="1">Secreted</location>
    </subcellularLocation>
</comment>
<evidence type="ECO:0000313" key="15">
    <source>
        <dbReference type="EnsemblMetazoa" id="ASIC020009-PA"/>
    </source>
</evidence>
<dbReference type="GO" id="GO:0042813">
    <property type="term" value="F:Wnt receptor activity"/>
    <property type="evidence" value="ECO:0007669"/>
    <property type="project" value="TreeGrafter"/>
</dbReference>
<evidence type="ECO:0000256" key="12">
    <source>
        <dbReference type="PROSITE-ProRule" id="PRU00461"/>
    </source>
</evidence>
<evidence type="ECO:0000256" key="10">
    <source>
        <dbReference type="ARBA" id="ARBA00023157"/>
    </source>
</evidence>
<feature type="domain" description="Peptidase S1" evidence="13">
    <location>
        <begin position="1"/>
        <end position="72"/>
    </location>
</feature>
<dbReference type="InterPro" id="IPR018114">
    <property type="entry name" value="TRYPSIN_HIS"/>
</dbReference>
<keyword evidence="16" id="KW-1185">Reference proteome</keyword>
<feature type="domain" description="Peptidase S1" evidence="13">
    <location>
        <begin position="414"/>
        <end position="667"/>
    </location>
</feature>
<keyword evidence="3" id="KW-0245">EGF-like domain</keyword>
<dbReference type="SUPFAM" id="SSF63825">
    <property type="entry name" value="YWTD domain"/>
    <property type="match status" value="2"/>
</dbReference>
<evidence type="ECO:0000313" key="14">
    <source>
        <dbReference type="EMBL" id="KFB51815.1"/>
    </source>
</evidence>
<dbReference type="VEuPathDB" id="VectorBase:ASIS013762"/>
<evidence type="ECO:0000256" key="4">
    <source>
        <dbReference type="ARBA" id="ARBA00022670"/>
    </source>
</evidence>
<keyword evidence="7" id="KW-0378">Hydrolase</keyword>
<dbReference type="EMBL" id="KE525354">
    <property type="protein sequence ID" value="KFB51815.1"/>
    <property type="molecule type" value="Genomic_DNA"/>
</dbReference>
<dbReference type="SMART" id="SM00135">
    <property type="entry name" value="LY"/>
    <property type="match status" value="8"/>
</dbReference>
<dbReference type="GO" id="GO:0060070">
    <property type="term" value="P:canonical Wnt signaling pathway"/>
    <property type="evidence" value="ECO:0007669"/>
    <property type="project" value="TreeGrafter"/>
</dbReference>
<keyword evidence="10" id="KW-1015">Disulfide bond</keyword>
<dbReference type="GO" id="GO:0017147">
    <property type="term" value="F:Wnt-protein binding"/>
    <property type="evidence" value="ECO:0007669"/>
    <property type="project" value="TreeGrafter"/>
</dbReference>
<keyword evidence="8" id="KW-0720">Serine protease</keyword>
<dbReference type="OrthoDB" id="6147874at2759"/>
<evidence type="ECO:0000313" key="16">
    <source>
        <dbReference type="Proteomes" id="UP000030765"/>
    </source>
</evidence>
<feature type="repeat" description="LDL-receptor class B" evidence="12">
    <location>
        <begin position="188"/>
        <end position="230"/>
    </location>
</feature>
<dbReference type="InterPro" id="IPR011042">
    <property type="entry name" value="6-blade_b-propeller_TolB-like"/>
</dbReference>
<dbReference type="InterPro" id="IPR009003">
    <property type="entry name" value="Peptidase_S1_PA"/>
</dbReference>
<dbReference type="InterPro" id="IPR050778">
    <property type="entry name" value="Cueball_EGF_LRP_Nidogen"/>
</dbReference>
<dbReference type="SUPFAM" id="SSF50494">
    <property type="entry name" value="Trypsin-like serine proteases"/>
    <property type="match status" value="2"/>
</dbReference>
<dbReference type="GO" id="GO:0005576">
    <property type="term" value="C:extracellular region"/>
    <property type="evidence" value="ECO:0007669"/>
    <property type="project" value="UniProtKB-SubCell"/>
</dbReference>
<dbReference type="CDD" id="cd00190">
    <property type="entry name" value="Tryp_SPc"/>
    <property type="match status" value="1"/>
</dbReference>
<evidence type="ECO:0000256" key="1">
    <source>
        <dbReference type="ARBA" id="ARBA00004613"/>
    </source>
</evidence>
<dbReference type="Gene3D" id="2.120.10.30">
    <property type="entry name" value="TolB, C-terminal domain"/>
    <property type="match status" value="2"/>
</dbReference>
<keyword evidence="2" id="KW-0964">Secreted</keyword>
<dbReference type="PANTHER" id="PTHR46513:SF13">
    <property type="entry name" value="EGF-LIKE DOMAIN-CONTAINING PROTEIN"/>
    <property type="match status" value="1"/>
</dbReference>
<dbReference type="PANTHER" id="PTHR46513">
    <property type="entry name" value="VITELLOGENIN RECEPTOR-LIKE PROTEIN-RELATED-RELATED"/>
    <property type="match status" value="1"/>
</dbReference>
<dbReference type="AlphaFoldDB" id="A0A084WNM1"/>
<dbReference type="GO" id="GO:0005886">
    <property type="term" value="C:plasma membrane"/>
    <property type="evidence" value="ECO:0007669"/>
    <property type="project" value="TreeGrafter"/>
</dbReference>
<evidence type="ECO:0000256" key="6">
    <source>
        <dbReference type="ARBA" id="ARBA00022737"/>
    </source>
</evidence>
<evidence type="ECO:0000256" key="3">
    <source>
        <dbReference type="ARBA" id="ARBA00022536"/>
    </source>
</evidence>
<name>A0A084WNM1_ANOSI</name>
<dbReference type="Pfam" id="PF00058">
    <property type="entry name" value="Ldl_recept_b"/>
    <property type="match status" value="1"/>
</dbReference>
<dbReference type="Pfam" id="PF00089">
    <property type="entry name" value="Trypsin"/>
    <property type="match status" value="2"/>
</dbReference>
<gene>
    <name evidence="14" type="ORF">ZHAS_00020009</name>
</gene>
<dbReference type="InterPro" id="IPR001314">
    <property type="entry name" value="Peptidase_S1A"/>
</dbReference>
<dbReference type="EMBL" id="ATLV01024628">
    <property type="status" value="NOT_ANNOTATED_CDS"/>
    <property type="molecule type" value="Genomic_DNA"/>
</dbReference>
<dbReference type="PROSITE" id="PS00134">
    <property type="entry name" value="TRYPSIN_HIS"/>
    <property type="match status" value="1"/>
</dbReference>
<keyword evidence="6" id="KW-0677">Repeat</keyword>
<dbReference type="FunFam" id="2.40.10.10:FF:000146">
    <property type="entry name" value="Serine protease 53"/>
    <property type="match status" value="1"/>
</dbReference>
<comment type="similarity">
    <text evidence="11">Belongs to the peptidase S1 family. CLIP subfamily.</text>
</comment>
<reference evidence="14 16" key="1">
    <citation type="journal article" date="2014" name="BMC Genomics">
        <title>Genome sequence of Anopheles sinensis provides insight into genetics basis of mosquito competence for malaria parasites.</title>
        <authorList>
            <person name="Zhou D."/>
            <person name="Zhang D."/>
            <person name="Ding G."/>
            <person name="Shi L."/>
            <person name="Hou Q."/>
            <person name="Ye Y."/>
            <person name="Xu Y."/>
            <person name="Zhou H."/>
            <person name="Xiong C."/>
            <person name="Li S."/>
            <person name="Yu J."/>
            <person name="Hong S."/>
            <person name="Yu X."/>
            <person name="Zou P."/>
            <person name="Chen C."/>
            <person name="Chang X."/>
            <person name="Wang W."/>
            <person name="Lv Y."/>
            <person name="Sun Y."/>
            <person name="Ma L."/>
            <person name="Shen B."/>
            <person name="Zhu C."/>
        </authorList>
    </citation>
    <scope>NUCLEOTIDE SEQUENCE [LARGE SCALE GENOMIC DNA]</scope>
</reference>
<dbReference type="Proteomes" id="UP000030765">
    <property type="component" value="Unassembled WGS sequence"/>
</dbReference>
<protein>
    <submittedName>
        <fullName evidence="14">AGAP008193-PA-like protein</fullName>
    </submittedName>
</protein>
<feature type="repeat" description="LDL-receptor class B" evidence="12">
    <location>
        <begin position="740"/>
        <end position="781"/>
    </location>
</feature>
<dbReference type="PROSITE" id="PS50240">
    <property type="entry name" value="TRYPSIN_DOM"/>
    <property type="match status" value="2"/>
</dbReference>
<dbReference type="PROSITE" id="PS51120">
    <property type="entry name" value="LDLRB"/>
    <property type="match status" value="3"/>
</dbReference>
<dbReference type="Gene3D" id="2.40.10.10">
    <property type="entry name" value="Trypsin-like serine proteases"/>
    <property type="match status" value="2"/>
</dbReference>
<dbReference type="EnsemblMetazoa" id="ASIC020009-RA">
    <property type="protein sequence ID" value="ASIC020009-PA"/>
    <property type="gene ID" value="ASIC020009"/>
</dbReference>
<keyword evidence="5" id="KW-0732">Signal</keyword>
<evidence type="ECO:0000256" key="9">
    <source>
        <dbReference type="ARBA" id="ARBA00023145"/>
    </source>
</evidence>
<dbReference type="GO" id="GO:0006508">
    <property type="term" value="P:proteolysis"/>
    <property type="evidence" value="ECO:0007669"/>
    <property type="project" value="UniProtKB-KW"/>
</dbReference>
<keyword evidence="9" id="KW-0865">Zymogen</keyword>
<feature type="repeat" description="LDL-receptor class B" evidence="12">
    <location>
        <begin position="145"/>
        <end position="187"/>
    </location>
</feature>
<dbReference type="InterPro" id="IPR001254">
    <property type="entry name" value="Trypsin_dom"/>
</dbReference>
<reference evidence="15" key="2">
    <citation type="submission" date="2020-05" db="UniProtKB">
        <authorList>
            <consortium name="EnsemblMetazoa"/>
        </authorList>
    </citation>
    <scope>IDENTIFICATION</scope>
</reference>
<dbReference type="GO" id="GO:0004252">
    <property type="term" value="F:serine-type endopeptidase activity"/>
    <property type="evidence" value="ECO:0007669"/>
    <property type="project" value="InterPro"/>
</dbReference>
<evidence type="ECO:0000256" key="2">
    <source>
        <dbReference type="ARBA" id="ARBA00022525"/>
    </source>
</evidence>
<dbReference type="PRINTS" id="PR00722">
    <property type="entry name" value="CHYMOTRYPSIN"/>
</dbReference>
<dbReference type="InterPro" id="IPR043504">
    <property type="entry name" value="Peptidase_S1_PA_chymotrypsin"/>
</dbReference>